<dbReference type="PANTHER" id="PTHR41523:SF8">
    <property type="entry name" value="ETHYLENE RESPONSE SENSOR PROTEIN"/>
    <property type="match status" value="1"/>
</dbReference>
<dbReference type="Gene3D" id="1.25.40.10">
    <property type="entry name" value="Tetratricopeptide repeat domain"/>
    <property type="match status" value="2"/>
</dbReference>
<dbReference type="SMART" id="SM00387">
    <property type="entry name" value="HATPase_c"/>
    <property type="match status" value="1"/>
</dbReference>
<evidence type="ECO:0000256" key="4">
    <source>
        <dbReference type="ARBA" id="ARBA00022679"/>
    </source>
</evidence>
<dbReference type="SMART" id="SM00028">
    <property type="entry name" value="TPR"/>
    <property type="match status" value="5"/>
</dbReference>
<dbReference type="Pfam" id="PF13424">
    <property type="entry name" value="TPR_12"/>
    <property type="match status" value="1"/>
</dbReference>
<feature type="domain" description="Histidine kinase/HSP90-like ATPase" evidence="10">
    <location>
        <begin position="518"/>
        <end position="617"/>
    </location>
</feature>
<proteinExistence type="predicted"/>
<dbReference type="EMBL" id="AP026867">
    <property type="protein sequence ID" value="BDS09384.1"/>
    <property type="molecule type" value="Genomic_DNA"/>
</dbReference>
<dbReference type="Pfam" id="PF07568">
    <property type="entry name" value="HisKA_2"/>
    <property type="match status" value="1"/>
</dbReference>
<dbReference type="SUPFAM" id="SSF48452">
    <property type="entry name" value="TPR-like"/>
    <property type="match status" value="3"/>
</dbReference>
<sequence length="620" mass="71637">MKHYALCVITFFLIVLSYHNSLAQPLSIALEQLLEQGKTLYAQQEYAKATEKFNQLIEKGKEEKDNYLLGSIYYQLGVFYDTKRNHNKALEFLFKGSKLIEGRFHTLRSNSLSSEKETFLEKEKALNSQDSQLKAYIYTRIGGVYYNQKDYSKAEKYWKTAYWIAKKNHHTKALSNILNNLGEIKRLTGHLNAALPLYKKALEIKQMIKDTFGTSVNLSNIGTVYLKMGHLDSAKMFYDKNFSLPKNSKFPRIAISHYSDYGLYHKTIGQAFIASQWYNKALVYADTLGDLNIILSIYQDLSALYEEQSKLDSCLLFQKKWIDLTQVINQQQNEKLALEIEARFRINEKEKELTFLKEKNNIEMQNNRLKDYFQWASIIGLFSILIFTLLILRLRNKNNEGLTLNMAKINQQNEEKDILLKEIHHRVKNNLQVITSLLSLQSYNIEDPKMKVLFSNSQYRINSMAMIHEMLYQSNDFSKINYNSYLKQLIDKLVISIKGVEHQIQVNIDVPDLFLNIDTAIPLGLLINEVTTNSLKYGIVDQTPGTLSIKMKMLDPPNFLLEIGDDGIGFTTDLSAQKHHSLGLNLIKQLAVQLNGTILKDDKKKGTNYILHFQEVDQMA</sequence>
<evidence type="ECO:0000256" key="9">
    <source>
        <dbReference type="SAM" id="Phobius"/>
    </source>
</evidence>
<accession>A0A915VMN3</accession>
<name>A0A915VMN3_9BACT</name>
<dbReference type="InterPro" id="IPR019734">
    <property type="entry name" value="TPR_rpt"/>
</dbReference>
<dbReference type="Gene3D" id="3.30.565.10">
    <property type="entry name" value="Histidine kinase-like ATPase, C-terminal domain"/>
    <property type="match status" value="1"/>
</dbReference>
<dbReference type="InterPro" id="IPR036890">
    <property type="entry name" value="HATPase_C_sf"/>
</dbReference>
<keyword evidence="6" id="KW-0418">Kinase</keyword>
<evidence type="ECO:0000256" key="7">
    <source>
        <dbReference type="ARBA" id="ARBA00022840"/>
    </source>
</evidence>
<keyword evidence="9" id="KW-0812">Transmembrane</keyword>
<dbReference type="SUPFAM" id="SSF55874">
    <property type="entry name" value="ATPase domain of HSP90 chaperone/DNA topoisomerase II/histidine kinase"/>
    <property type="match status" value="1"/>
</dbReference>
<dbReference type="InterPro" id="IPR011495">
    <property type="entry name" value="Sig_transdc_His_kin_sub2_dim/P"/>
</dbReference>
<evidence type="ECO:0000256" key="1">
    <source>
        <dbReference type="ARBA" id="ARBA00000085"/>
    </source>
</evidence>
<evidence type="ECO:0000259" key="10">
    <source>
        <dbReference type="SMART" id="SM00387"/>
    </source>
</evidence>
<dbReference type="GO" id="GO:0004673">
    <property type="term" value="F:protein histidine kinase activity"/>
    <property type="evidence" value="ECO:0007669"/>
    <property type="project" value="UniProtKB-EC"/>
</dbReference>
<keyword evidence="12" id="KW-1185">Reference proteome</keyword>
<protein>
    <recommendedName>
        <fullName evidence="2">histidine kinase</fullName>
        <ecNumber evidence="2">2.7.13.3</ecNumber>
    </recommendedName>
</protein>
<dbReference type="PANTHER" id="PTHR41523">
    <property type="entry name" value="TWO-COMPONENT SYSTEM SENSOR PROTEIN"/>
    <property type="match status" value="1"/>
</dbReference>
<evidence type="ECO:0000256" key="8">
    <source>
        <dbReference type="PROSITE-ProRule" id="PRU00339"/>
    </source>
</evidence>
<evidence type="ECO:0000256" key="5">
    <source>
        <dbReference type="ARBA" id="ARBA00022741"/>
    </source>
</evidence>
<dbReference type="Proteomes" id="UP001060919">
    <property type="component" value="Chromosome"/>
</dbReference>
<dbReference type="KEGG" id="aup:AsAng_0000820"/>
<keyword evidence="8" id="KW-0802">TPR repeat</keyword>
<reference evidence="11" key="1">
    <citation type="submission" date="2022-09" db="EMBL/GenBank/DDBJ databases">
        <title>Aureispira anguillicida sp. nov., isolated from Leptocephalus of Japanese eel Anguilla japonica.</title>
        <authorList>
            <person name="Yuasa K."/>
            <person name="Mekata T."/>
            <person name="Ikunari K."/>
        </authorList>
    </citation>
    <scope>NUCLEOTIDE SEQUENCE</scope>
    <source>
        <strain evidence="11">EL160426</strain>
    </source>
</reference>
<dbReference type="AlphaFoldDB" id="A0A915VMN3"/>
<dbReference type="EC" id="2.7.13.3" evidence="2"/>
<evidence type="ECO:0000256" key="6">
    <source>
        <dbReference type="ARBA" id="ARBA00022777"/>
    </source>
</evidence>
<keyword evidence="9" id="KW-0472">Membrane</keyword>
<keyword evidence="9" id="KW-1133">Transmembrane helix</keyword>
<comment type="catalytic activity">
    <reaction evidence="1">
        <text>ATP + protein L-histidine = ADP + protein N-phospho-L-histidine.</text>
        <dbReference type="EC" id="2.7.13.3"/>
    </reaction>
</comment>
<keyword evidence="5" id="KW-0547">Nucleotide-binding</keyword>
<dbReference type="InterPro" id="IPR011990">
    <property type="entry name" value="TPR-like_helical_dom_sf"/>
</dbReference>
<gene>
    <name evidence="11" type="ORF">AsAng_0000820</name>
</gene>
<organism evidence="11 12">
    <name type="scientific">Aureispira anguillae</name>
    <dbReference type="NCBI Taxonomy" id="2864201"/>
    <lineage>
        <taxon>Bacteria</taxon>
        <taxon>Pseudomonadati</taxon>
        <taxon>Bacteroidota</taxon>
        <taxon>Saprospiria</taxon>
        <taxon>Saprospirales</taxon>
        <taxon>Saprospiraceae</taxon>
        <taxon>Aureispira</taxon>
    </lineage>
</organism>
<evidence type="ECO:0000313" key="12">
    <source>
        <dbReference type="Proteomes" id="UP001060919"/>
    </source>
</evidence>
<dbReference type="Gene3D" id="3.30.450.20">
    <property type="entry name" value="PAS domain"/>
    <property type="match status" value="1"/>
</dbReference>
<feature type="transmembrane region" description="Helical" evidence="9">
    <location>
        <begin position="372"/>
        <end position="392"/>
    </location>
</feature>
<evidence type="ECO:0000256" key="3">
    <source>
        <dbReference type="ARBA" id="ARBA00022553"/>
    </source>
</evidence>
<dbReference type="PROSITE" id="PS50005">
    <property type="entry name" value="TPR"/>
    <property type="match status" value="1"/>
</dbReference>
<dbReference type="InterPro" id="IPR003594">
    <property type="entry name" value="HATPase_dom"/>
</dbReference>
<dbReference type="Pfam" id="PF02518">
    <property type="entry name" value="HATPase_c"/>
    <property type="match status" value="1"/>
</dbReference>
<dbReference type="GO" id="GO:0005524">
    <property type="term" value="F:ATP binding"/>
    <property type="evidence" value="ECO:0007669"/>
    <property type="project" value="UniProtKB-KW"/>
</dbReference>
<keyword evidence="3" id="KW-0597">Phosphoprotein</keyword>
<evidence type="ECO:0000256" key="2">
    <source>
        <dbReference type="ARBA" id="ARBA00012438"/>
    </source>
</evidence>
<dbReference type="RefSeq" id="WP_264790784.1">
    <property type="nucleotide sequence ID" value="NZ_AP026867.1"/>
</dbReference>
<feature type="repeat" description="TPR" evidence="8">
    <location>
        <begin position="135"/>
        <end position="168"/>
    </location>
</feature>
<keyword evidence="4" id="KW-0808">Transferase</keyword>
<keyword evidence="7" id="KW-0067">ATP-binding</keyword>
<evidence type="ECO:0000313" key="11">
    <source>
        <dbReference type="EMBL" id="BDS09384.1"/>
    </source>
</evidence>